<comment type="caution">
    <text evidence="1">The sequence shown here is derived from an EMBL/GenBank/DDBJ whole genome shotgun (WGS) entry which is preliminary data.</text>
</comment>
<dbReference type="EMBL" id="BRZM01000037">
    <property type="protein sequence ID" value="GLD59506.1"/>
    <property type="molecule type" value="Genomic_DNA"/>
</dbReference>
<accession>A0AAD3R8Y7</accession>
<gene>
    <name evidence="1" type="ORF">AKAME5_001150200</name>
</gene>
<dbReference type="AlphaFoldDB" id="A0AAD3R8Y7"/>
<name>A0AAD3R8Y7_LATJO</name>
<keyword evidence="2" id="KW-1185">Reference proteome</keyword>
<organism evidence="1 2">
    <name type="scientific">Lates japonicus</name>
    <name type="common">Japanese lates</name>
    <dbReference type="NCBI Taxonomy" id="270547"/>
    <lineage>
        <taxon>Eukaryota</taxon>
        <taxon>Metazoa</taxon>
        <taxon>Chordata</taxon>
        <taxon>Craniata</taxon>
        <taxon>Vertebrata</taxon>
        <taxon>Euteleostomi</taxon>
        <taxon>Actinopterygii</taxon>
        <taxon>Neopterygii</taxon>
        <taxon>Teleostei</taxon>
        <taxon>Neoteleostei</taxon>
        <taxon>Acanthomorphata</taxon>
        <taxon>Carangaria</taxon>
        <taxon>Carangaria incertae sedis</taxon>
        <taxon>Centropomidae</taxon>
        <taxon>Lates</taxon>
    </lineage>
</organism>
<dbReference type="Proteomes" id="UP001279410">
    <property type="component" value="Unassembled WGS sequence"/>
</dbReference>
<dbReference type="Gene3D" id="2.30.29.30">
    <property type="entry name" value="Pleckstrin-homology domain (PH domain)/Phosphotyrosine-binding domain (PTB)"/>
    <property type="match status" value="1"/>
</dbReference>
<dbReference type="InterPro" id="IPR011993">
    <property type="entry name" value="PH-like_dom_sf"/>
</dbReference>
<reference evidence="1" key="1">
    <citation type="submission" date="2022-08" db="EMBL/GenBank/DDBJ databases">
        <title>Genome sequencing of akame (Lates japonicus).</title>
        <authorList>
            <person name="Hashiguchi Y."/>
            <person name="Takahashi H."/>
        </authorList>
    </citation>
    <scope>NUCLEOTIDE SEQUENCE</scope>
    <source>
        <strain evidence="1">Kochi</strain>
    </source>
</reference>
<sequence>MDADSNSSLPTLHSAFLVGFTRSFCPHRRTPLQCLPRQKKCRRKKRKIPQRTVLVSFNLVADLLSVVESVREAVGRRVKLTLRLKVQLEVKGDKVEKRVLLSDSCSFVFCVL</sequence>
<proteinExistence type="predicted"/>
<evidence type="ECO:0000313" key="2">
    <source>
        <dbReference type="Proteomes" id="UP001279410"/>
    </source>
</evidence>
<evidence type="ECO:0000313" key="1">
    <source>
        <dbReference type="EMBL" id="GLD59506.1"/>
    </source>
</evidence>
<protein>
    <submittedName>
        <fullName evidence="1">F-actin-uncapping protein LRRC16A-like isoform X2</fullName>
    </submittedName>
</protein>